<keyword evidence="5" id="KW-0175">Coiled coil</keyword>
<dbReference type="OrthoDB" id="2274698at2759"/>
<gene>
    <name evidence="11" type="ORF">PILCRDRAFT_62336</name>
</gene>
<keyword evidence="2 7" id="KW-0812">Transmembrane</keyword>
<evidence type="ECO:0000313" key="12">
    <source>
        <dbReference type="Proteomes" id="UP000054166"/>
    </source>
</evidence>
<dbReference type="PANTHER" id="PTHR37994">
    <property type="entry name" value="ARAE_2_N DOMAIN-CONTAINING PROTEIN-RELATED"/>
    <property type="match status" value="1"/>
</dbReference>
<feature type="transmembrane region" description="Helical" evidence="7">
    <location>
        <begin position="144"/>
        <end position="165"/>
    </location>
</feature>
<proteinExistence type="predicted"/>
<evidence type="ECO:0000259" key="10">
    <source>
        <dbReference type="Pfam" id="PF13515"/>
    </source>
</evidence>
<evidence type="ECO:0000259" key="8">
    <source>
        <dbReference type="Pfam" id="PF10334"/>
    </source>
</evidence>
<feature type="transmembrane region" description="Helical" evidence="7">
    <location>
        <begin position="681"/>
        <end position="700"/>
    </location>
</feature>
<feature type="coiled-coil region" evidence="5">
    <location>
        <begin position="452"/>
        <end position="479"/>
    </location>
</feature>
<evidence type="ECO:0000313" key="11">
    <source>
        <dbReference type="EMBL" id="KIM88532.1"/>
    </source>
</evidence>
<evidence type="ECO:0000256" key="5">
    <source>
        <dbReference type="SAM" id="Coils"/>
    </source>
</evidence>
<dbReference type="GO" id="GO:0016020">
    <property type="term" value="C:membrane"/>
    <property type="evidence" value="ECO:0007669"/>
    <property type="project" value="UniProtKB-SubCell"/>
</dbReference>
<accession>A0A0C3CFK9</accession>
<keyword evidence="3 7" id="KW-1133">Transmembrane helix</keyword>
<feature type="domain" description="DUF2421" evidence="8">
    <location>
        <begin position="792"/>
        <end position="1013"/>
    </location>
</feature>
<feature type="transmembrane region" description="Helical" evidence="7">
    <location>
        <begin position="20"/>
        <end position="36"/>
    </location>
</feature>
<dbReference type="PANTHER" id="PTHR37994:SF1">
    <property type="entry name" value="ER TRANSPORTER 6TM N-TERMINAL DOMAIN-CONTAINING PROTEIN"/>
    <property type="match status" value="1"/>
</dbReference>
<dbReference type="Proteomes" id="UP000054166">
    <property type="component" value="Unassembled WGS sequence"/>
</dbReference>
<keyword evidence="4 7" id="KW-0472">Membrane</keyword>
<feature type="transmembrane region" description="Helical" evidence="7">
    <location>
        <begin position="627"/>
        <end position="646"/>
    </location>
</feature>
<dbReference type="InterPro" id="IPR049453">
    <property type="entry name" value="Memb_transporter_dom"/>
</dbReference>
<feature type="transmembrane region" description="Helical" evidence="7">
    <location>
        <begin position="171"/>
        <end position="195"/>
    </location>
</feature>
<feature type="transmembrane region" description="Helical" evidence="7">
    <location>
        <begin position="737"/>
        <end position="753"/>
    </location>
</feature>
<dbReference type="EMBL" id="KN832976">
    <property type="protein sequence ID" value="KIM88532.1"/>
    <property type="molecule type" value="Genomic_DNA"/>
</dbReference>
<protein>
    <recommendedName>
        <fullName evidence="13">ER transporter 6TM N-terminal domain-containing protein</fullName>
    </recommendedName>
</protein>
<evidence type="ECO:0000256" key="2">
    <source>
        <dbReference type="ARBA" id="ARBA00022692"/>
    </source>
</evidence>
<evidence type="ECO:0000256" key="1">
    <source>
        <dbReference type="ARBA" id="ARBA00004141"/>
    </source>
</evidence>
<feature type="domain" description="Putative ER transporter 6TM N-terminal" evidence="9">
    <location>
        <begin position="16"/>
        <end position="485"/>
    </location>
</feature>
<organism evidence="11 12">
    <name type="scientific">Piloderma croceum (strain F 1598)</name>
    <dbReference type="NCBI Taxonomy" id="765440"/>
    <lineage>
        <taxon>Eukaryota</taxon>
        <taxon>Fungi</taxon>
        <taxon>Dikarya</taxon>
        <taxon>Basidiomycota</taxon>
        <taxon>Agaricomycotina</taxon>
        <taxon>Agaricomycetes</taxon>
        <taxon>Agaricomycetidae</taxon>
        <taxon>Atheliales</taxon>
        <taxon>Atheliaceae</taxon>
        <taxon>Piloderma</taxon>
    </lineage>
</organism>
<dbReference type="HOGENOM" id="CLU_003918_1_0_1"/>
<sequence length="1043" mass="117396">MLPDFQWVPQNTTWSRWKPVIRCALAAWICGLLFIISKTENAMGQASFLILVASFISPPNDPFMAVLERELLIMLFVAATWAWACLGIKLADLARTQHVPNASLAAIITAQYIEAAPAIILGIFVFIGSAVLLYIKARMGPGPFLFASIFGCICLDITLTTAGLFPYPYYMIGKVIAIPLAMHSTVALVVSALAFPSSISAQFTDRLQASVAPLITGLELHRNLLRTPTDSPDFSTKGIIAAVNQADGSLANLAAAARLLKIDIIYSRFGPSDFEELHKLMRRLVVRSNGMTVYFTLLDPTRERFPMTPAPSGPQTPVTTTPSTHPRLRYGKSDPQARSHSHHRHSAPCSESRSQKHDNLLHNSLLHLAISRNPKPEHAVGVFESNRYLNLESMHLSHPDSVQTTARITKLLDESADELIGGCAEALKGVHTWMGQVREGRWDFWSSKMEKTRDLDTKIKKYEEMKNKLEDTLQRFRYEKRHKVLDPYRPAFDPNHVASMSDEEMIPHRYLFDCYVYQYHLLQFAIIVVNMLAEIVRLEKLRKEASLWTPAQPIRKLLFWSRWEASEHMEKFDDEDPDVIQGVEPEWLDDLGTPKRRDPDALPPRNVFESMMNHIYKTAVAMRGGNTLFAIKAAVLTVLLCIPSFLKSSGSFAYSHKFVWAVFMGQLTISRFRGDTAFGFVARIISTFFGGLAGLVMWYISAGNGHGNPYGLAAVFAVCFPFFFFARLYWPGPPMTNLIFFVTAALVVGYSYQDTHLLIPASPGWGFSVFWRRFVLVTIGVFGAFIFSFLPPSTTIRYHQRACLATSSTELGAIYCSIVSYANDPNRNDDDTQRIMLSLLAIRSKLKRSIVLRTNVIYEFSFRGKWPIERYHKLLEIQVDAGFLLSHLMSVVERLEPAWARAFLRRTRLLDANFQGDVLAVITMVSNSLRSGQPLPQITPCPLLDRFMARHHGLNVIHQESDDDFGLPRTLTMDTLQNEQYLIFSVGVATTFAIITRLDRLMIAAKDLVGEQYHIHGVGLWMGKNSGIGIGSRTSTMRLPQEV</sequence>
<feature type="transmembrane region" description="Helical" evidence="7">
    <location>
        <begin position="773"/>
        <end position="791"/>
    </location>
</feature>
<reference evidence="11 12" key="1">
    <citation type="submission" date="2014-04" db="EMBL/GenBank/DDBJ databases">
        <authorList>
            <consortium name="DOE Joint Genome Institute"/>
            <person name="Kuo A."/>
            <person name="Tarkka M."/>
            <person name="Buscot F."/>
            <person name="Kohler A."/>
            <person name="Nagy L.G."/>
            <person name="Floudas D."/>
            <person name="Copeland A."/>
            <person name="Barry K.W."/>
            <person name="Cichocki N."/>
            <person name="Veneault-Fourrey C."/>
            <person name="LaButti K."/>
            <person name="Lindquist E.A."/>
            <person name="Lipzen A."/>
            <person name="Lundell T."/>
            <person name="Morin E."/>
            <person name="Murat C."/>
            <person name="Sun H."/>
            <person name="Tunlid A."/>
            <person name="Henrissat B."/>
            <person name="Grigoriev I.V."/>
            <person name="Hibbett D.S."/>
            <person name="Martin F."/>
            <person name="Nordberg H.P."/>
            <person name="Cantor M.N."/>
            <person name="Hua S.X."/>
        </authorList>
    </citation>
    <scope>NUCLEOTIDE SEQUENCE [LARGE SCALE GENOMIC DNA]</scope>
    <source>
        <strain evidence="11 12">F 1598</strain>
    </source>
</reference>
<dbReference type="STRING" id="765440.A0A0C3CFK9"/>
<dbReference type="InterPro" id="IPR018820">
    <property type="entry name" value="BRE4-related_DUF2421"/>
</dbReference>
<evidence type="ECO:0000256" key="3">
    <source>
        <dbReference type="ARBA" id="ARBA00022989"/>
    </source>
</evidence>
<dbReference type="AlphaFoldDB" id="A0A0C3CFK9"/>
<feature type="transmembrane region" description="Helical" evidence="7">
    <location>
        <begin position="652"/>
        <end position="669"/>
    </location>
</feature>
<dbReference type="InParanoid" id="A0A0C3CFK9"/>
<comment type="subcellular location">
    <subcellularLocation>
        <location evidence="1">Membrane</location>
        <topology evidence="1">Multi-pass membrane protein</topology>
    </subcellularLocation>
</comment>
<dbReference type="Pfam" id="PF10337">
    <property type="entry name" value="ArAE_2_N"/>
    <property type="match status" value="1"/>
</dbReference>
<name>A0A0C3CFK9_PILCF</name>
<feature type="domain" description="Integral membrane bound transporter" evidence="10">
    <location>
        <begin position="656"/>
        <end position="787"/>
    </location>
</feature>
<evidence type="ECO:0008006" key="13">
    <source>
        <dbReference type="Google" id="ProtNLM"/>
    </source>
</evidence>
<feature type="transmembrane region" description="Helical" evidence="7">
    <location>
        <begin position="712"/>
        <end position="730"/>
    </location>
</feature>
<feature type="transmembrane region" description="Helical" evidence="7">
    <location>
        <begin position="71"/>
        <end position="91"/>
    </location>
</feature>
<dbReference type="Pfam" id="PF13515">
    <property type="entry name" value="FUSC_2"/>
    <property type="match status" value="1"/>
</dbReference>
<evidence type="ECO:0000256" key="4">
    <source>
        <dbReference type="ARBA" id="ARBA00023136"/>
    </source>
</evidence>
<reference evidence="12" key="2">
    <citation type="submission" date="2015-01" db="EMBL/GenBank/DDBJ databases">
        <title>Evolutionary Origins and Diversification of the Mycorrhizal Mutualists.</title>
        <authorList>
            <consortium name="DOE Joint Genome Institute"/>
            <consortium name="Mycorrhizal Genomics Consortium"/>
            <person name="Kohler A."/>
            <person name="Kuo A."/>
            <person name="Nagy L.G."/>
            <person name="Floudas D."/>
            <person name="Copeland A."/>
            <person name="Barry K.W."/>
            <person name="Cichocki N."/>
            <person name="Veneault-Fourrey C."/>
            <person name="LaButti K."/>
            <person name="Lindquist E.A."/>
            <person name="Lipzen A."/>
            <person name="Lundell T."/>
            <person name="Morin E."/>
            <person name="Murat C."/>
            <person name="Riley R."/>
            <person name="Ohm R."/>
            <person name="Sun H."/>
            <person name="Tunlid A."/>
            <person name="Henrissat B."/>
            <person name="Grigoriev I.V."/>
            <person name="Hibbett D.S."/>
            <person name="Martin F."/>
        </authorList>
    </citation>
    <scope>NUCLEOTIDE SEQUENCE [LARGE SCALE GENOMIC DNA]</scope>
    <source>
        <strain evidence="12">F 1598</strain>
    </source>
</reference>
<evidence type="ECO:0000259" key="9">
    <source>
        <dbReference type="Pfam" id="PF10337"/>
    </source>
</evidence>
<feature type="compositionally biased region" description="Polar residues" evidence="6">
    <location>
        <begin position="315"/>
        <end position="324"/>
    </location>
</feature>
<feature type="region of interest" description="Disordered" evidence="6">
    <location>
        <begin position="305"/>
        <end position="356"/>
    </location>
</feature>
<feature type="transmembrane region" description="Helical" evidence="7">
    <location>
        <begin position="111"/>
        <end position="135"/>
    </location>
</feature>
<evidence type="ECO:0000256" key="7">
    <source>
        <dbReference type="SAM" id="Phobius"/>
    </source>
</evidence>
<dbReference type="InterPro" id="IPR018823">
    <property type="entry name" value="ArAE_2_N"/>
</dbReference>
<dbReference type="Pfam" id="PF10334">
    <property type="entry name" value="BRE4"/>
    <property type="match status" value="1"/>
</dbReference>
<evidence type="ECO:0000256" key="6">
    <source>
        <dbReference type="SAM" id="MobiDB-lite"/>
    </source>
</evidence>
<keyword evidence="12" id="KW-1185">Reference proteome</keyword>